<evidence type="ECO:0000313" key="2">
    <source>
        <dbReference type="EMBL" id="QIE01917.1"/>
    </source>
</evidence>
<feature type="domain" description="2Fe-2S ferredoxin-type" evidence="1">
    <location>
        <begin position="4"/>
        <end position="87"/>
    </location>
</feature>
<reference evidence="2 3" key="1">
    <citation type="submission" date="2020-01" db="EMBL/GenBank/DDBJ databases">
        <title>Complete genome of Buchnera aphidicola isolated from Chaitophorus populeti.</title>
        <authorList>
            <person name="Park J."/>
            <person name="Xi H."/>
        </authorList>
    </citation>
    <scope>NUCLEOTIDE SEQUENCE [LARGE SCALE GENOMIC DNA]</scope>
    <source>
        <strain evidence="2 3">UsonBac</strain>
    </source>
</reference>
<proteinExistence type="predicted"/>
<sequence>MKYNTITIININKKIVYKNNLSLLSILKKNKIYIEHQCCSGYCGSCRINLIKGQVYYLIKQPMAALFNKKEILPCCCKPDSNIIIKI</sequence>
<accession>A0A6C1FB65</accession>
<evidence type="ECO:0000313" key="3">
    <source>
        <dbReference type="Proteomes" id="UP000502958"/>
    </source>
</evidence>
<organism evidence="2 3">
    <name type="scientific">Buchnera aphidicola subsp. Uroleucon sonchi</name>
    <dbReference type="NCBI Taxonomy" id="118118"/>
    <lineage>
        <taxon>Bacteria</taxon>
        <taxon>Pseudomonadati</taxon>
        <taxon>Pseudomonadota</taxon>
        <taxon>Gammaproteobacteria</taxon>
        <taxon>Enterobacterales</taxon>
        <taxon>Erwiniaceae</taxon>
        <taxon>Buchnera</taxon>
    </lineage>
</organism>
<dbReference type="Pfam" id="PF00111">
    <property type="entry name" value="Fer2"/>
    <property type="match status" value="1"/>
</dbReference>
<dbReference type="EMBL" id="CP047588">
    <property type="protein sequence ID" value="QIE01917.1"/>
    <property type="molecule type" value="Genomic_DNA"/>
</dbReference>
<name>A0A6C1FB65_BUCUN</name>
<protein>
    <submittedName>
        <fullName evidence="2">2Fe-2S iron-sulfur cluster binding domain-containing protein</fullName>
    </submittedName>
</protein>
<dbReference type="InterPro" id="IPR036010">
    <property type="entry name" value="2Fe-2S_ferredoxin-like_sf"/>
</dbReference>
<dbReference type="Gene3D" id="3.10.20.30">
    <property type="match status" value="1"/>
</dbReference>
<dbReference type="CDD" id="cd00207">
    <property type="entry name" value="fer2"/>
    <property type="match status" value="1"/>
</dbReference>
<dbReference type="GO" id="GO:0051536">
    <property type="term" value="F:iron-sulfur cluster binding"/>
    <property type="evidence" value="ECO:0007669"/>
    <property type="project" value="InterPro"/>
</dbReference>
<dbReference type="RefSeq" id="WP_163119084.1">
    <property type="nucleotide sequence ID" value="NZ_CP047588.1"/>
</dbReference>
<dbReference type="SUPFAM" id="SSF54292">
    <property type="entry name" value="2Fe-2S ferredoxin-like"/>
    <property type="match status" value="1"/>
</dbReference>
<dbReference type="InterPro" id="IPR001041">
    <property type="entry name" value="2Fe-2S_ferredoxin-type"/>
</dbReference>
<dbReference type="AlphaFoldDB" id="A0A6C1FB65"/>
<dbReference type="InterPro" id="IPR012675">
    <property type="entry name" value="Beta-grasp_dom_sf"/>
</dbReference>
<dbReference type="PROSITE" id="PS51085">
    <property type="entry name" value="2FE2S_FER_2"/>
    <property type="match status" value="1"/>
</dbReference>
<gene>
    <name evidence="2" type="ORF">GUU85_00830</name>
</gene>
<evidence type="ECO:0000259" key="1">
    <source>
        <dbReference type="PROSITE" id="PS51085"/>
    </source>
</evidence>
<dbReference type="NCBIfam" id="NF007985">
    <property type="entry name" value="PRK10713.1"/>
    <property type="match status" value="1"/>
</dbReference>
<dbReference type="Proteomes" id="UP000502958">
    <property type="component" value="Chromosome"/>
</dbReference>